<gene>
    <name evidence="1" type="ORF">GTE6_84</name>
</gene>
<evidence type="ECO:0000313" key="2">
    <source>
        <dbReference type="Proteomes" id="UP000202434"/>
    </source>
</evidence>
<sequence length="136" mass="15424">MSRDRLPERRGTGWYRLLNPVGTRKPPVPGSQPEVVLSVPPLPMMLVNDDWADSAKMRRIAIGTTDGTARVTIHLGGETRNDPDWFVFLGHPNRLWVRTIDGYPPALGEWLPEPPTREIAETEHRVGQTIKKARRK</sequence>
<keyword evidence="2" id="KW-1185">Reference proteome</keyword>
<dbReference type="EMBL" id="KR053200">
    <property type="protein sequence ID" value="AKI28726.1"/>
    <property type="molecule type" value="Genomic_DNA"/>
</dbReference>
<dbReference type="GeneID" id="26516868"/>
<reference evidence="1 2" key="1">
    <citation type="journal article" date="2015" name="PLoS ONE">
        <title>Lysis to Kill: Evaluation of the Lytic Abilities, and Genomics of Nine Bacteriophages Infective for Gordonia spp. and Their Potential Use in Activated Sludge Foam Biocontrol.</title>
        <authorList>
            <person name="Dyson Z.A."/>
            <person name="Tucci J."/>
            <person name="Seviour R.J."/>
            <person name="Petrovski S."/>
        </authorList>
    </citation>
    <scope>NUCLEOTIDE SEQUENCE [LARGE SCALE GENOMIC DNA]</scope>
</reference>
<dbReference type="RefSeq" id="YP_009188452.1">
    <property type="nucleotide sequence ID" value="NC_028665.1"/>
</dbReference>
<accession>A0A0K0MWI3</accession>
<evidence type="ECO:0000313" key="1">
    <source>
        <dbReference type="EMBL" id="AKI28726.1"/>
    </source>
</evidence>
<name>A0A0K0MWI3_9CAUD</name>
<dbReference type="KEGG" id="vg:26516868"/>
<protein>
    <submittedName>
        <fullName evidence="1">Uncharacterized protein</fullName>
    </submittedName>
</protein>
<dbReference type="Proteomes" id="UP000202434">
    <property type="component" value="Segment"/>
</dbReference>
<organism evidence="1 2">
    <name type="scientific">Gordonia phage GTE6</name>
    <dbReference type="NCBI Taxonomy" id="1647474"/>
    <lineage>
        <taxon>Viruses</taxon>
        <taxon>Duplodnaviria</taxon>
        <taxon>Heunggongvirae</taxon>
        <taxon>Uroviricota</taxon>
        <taxon>Caudoviricetes</taxon>
        <taxon>Stackebrandtviridae</taxon>
        <taxon>Schenleyvirinae</taxon>
        <taxon>Dexdertvirus</taxon>
        <taxon>Dexdertvirus GTE6</taxon>
    </lineage>
</organism>
<proteinExistence type="predicted"/>
<dbReference type="OrthoDB" id="14530at10239"/>